<dbReference type="Pfam" id="PF05069">
    <property type="entry name" value="Phage_tail_S"/>
    <property type="match status" value="1"/>
</dbReference>
<sequence length="157" mass="17639">MAGQTLIIDIEIDIDEPQEKFEDMVDHSKDMRPVWRYAKKKLETSFSQNFLSGGSLVGGWAPLDRGYAAWKIENFPGAKKMDINGKLFRSISNLEASAVNKIDKTSATFGTEVEYAKFHQYGTSEMPARRIIFEPAGFSRDISDKIENFVVHGVVNG</sequence>
<accession>A0A6J5ND34</accession>
<protein>
    <submittedName>
        <fullName evidence="1">COG5005 Mu-like prophage protein gpG</fullName>
    </submittedName>
</protein>
<organism evidence="1">
    <name type="scientific">uncultured Caudovirales phage</name>
    <dbReference type="NCBI Taxonomy" id="2100421"/>
    <lineage>
        <taxon>Viruses</taxon>
        <taxon>Duplodnaviria</taxon>
        <taxon>Heunggongvirae</taxon>
        <taxon>Uroviricota</taxon>
        <taxon>Caudoviricetes</taxon>
        <taxon>Peduoviridae</taxon>
        <taxon>Maltschvirus</taxon>
        <taxon>Maltschvirus maltsch</taxon>
    </lineage>
</organism>
<proteinExistence type="predicted"/>
<evidence type="ECO:0000313" key="1">
    <source>
        <dbReference type="EMBL" id="CAB4156747.1"/>
    </source>
</evidence>
<dbReference type="EMBL" id="LR796639">
    <property type="protein sequence ID" value="CAB4156747.1"/>
    <property type="molecule type" value="Genomic_DNA"/>
</dbReference>
<reference evidence="1" key="1">
    <citation type="submission" date="2020-04" db="EMBL/GenBank/DDBJ databases">
        <authorList>
            <person name="Chiriac C."/>
            <person name="Salcher M."/>
            <person name="Ghai R."/>
            <person name="Kavagutti S V."/>
        </authorList>
    </citation>
    <scope>NUCLEOTIDE SEQUENCE</scope>
</reference>
<dbReference type="InterPro" id="IPR006522">
    <property type="entry name" value="Phage_virion_morphogenesis"/>
</dbReference>
<name>A0A6J5ND34_9CAUD</name>
<gene>
    <name evidence="1" type="ORF">UFOVP658_137</name>
</gene>